<evidence type="ECO:0000313" key="2">
    <source>
        <dbReference type="EMBL" id="PHH67035.1"/>
    </source>
</evidence>
<keyword evidence="1" id="KW-0472">Membrane</keyword>
<keyword evidence="3" id="KW-1185">Reference proteome</keyword>
<dbReference type="STRING" id="1399860.A0A2C5YC03"/>
<feature type="transmembrane region" description="Helical" evidence="1">
    <location>
        <begin position="90"/>
        <end position="106"/>
    </location>
</feature>
<dbReference type="EMBL" id="NJET01000003">
    <property type="protein sequence ID" value="PHH67035.1"/>
    <property type="molecule type" value="Genomic_DNA"/>
</dbReference>
<proteinExistence type="predicted"/>
<accession>A0A2C5YC03</accession>
<keyword evidence="1" id="KW-1133">Transmembrane helix</keyword>
<keyword evidence="1" id="KW-0812">Transmembrane</keyword>
<evidence type="ECO:0000256" key="1">
    <source>
        <dbReference type="SAM" id="Phobius"/>
    </source>
</evidence>
<reference evidence="2 3" key="1">
    <citation type="submission" date="2017-06" db="EMBL/GenBank/DDBJ databases">
        <title>Ant-infecting Ophiocordyceps genomes reveal a high diversity of potential behavioral manipulation genes and a possible major role for enterotoxins.</title>
        <authorList>
            <person name="De Bekker C."/>
            <person name="Evans H.C."/>
            <person name="Brachmann A."/>
            <person name="Hughes D.P."/>
        </authorList>
    </citation>
    <scope>NUCLEOTIDE SEQUENCE [LARGE SCALE GENOMIC DNA]</scope>
    <source>
        <strain evidence="2 3">Map64</strain>
    </source>
</reference>
<organism evidence="2 3">
    <name type="scientific">Ophiocordyceps australis</name>
    <dbReference type="NCBI Taxonomy" id="1399860"/>
    <lineage>
        <taxon>Eukaryota</taxon>
        <taxon>Fungi</taxon>
        <taxon>Dikarya</taxon>
        <taxon>Ascomycota</taxon>
        <taxon>Pezizomycotina</taxon>
        <taxon>Sordariomycetes</taxon>
        <taxon>Hypocreomycetidae</taxon>
        <taxon>Hypocreales</taxon>
        <taxon>Ophiocordycipitaceae</taxon>
        <taxon>Ophiocordyceps</taxon>
    </lineage>
</organism>
<dbReference type="AlphaFoldDB" id="A0A2C5YC03"/>
<gene>
    <name evidence="2" type="ORF">CDD81_4430</name>
</gene>
<name>A0A2C5YC03_9HYPO</name>
<comment type="caution">
    <text evidence="2">The sequence shown here is derived from an EMBL/GenBank/DDBJ whole genome shotgun (WGS) entry which is preliminary data.</text>
</comment>
<sequence>MSFALVVIRRRATLGWSGSMEPNKQGDLLVLLSQDRWVRLQGQVDHLKAVTSGQWLRDQTTVENWVTALATLVIYVAAALASNATYKGKILILALLGGSVGLLGIANSTTKDIAMHGHIIKVHGDRRCYQRRLDLAEELIRETGRNDWALRMGMIINEDISVGVTQLEPVIM</sequence>
<protein>
    <submittedName>
        <fullName evidence="2">Uncharacterized protein</fullName>
    </submittedName>
</protein>
<evidence type="ECO:0000313" key="3">
    <source>
        <dbReference type="Proteomes" id="UP000226192"/>
    </source>
</evidence>
<feature type="transmembrane region" description="Helical" evidence="1">
    <location>
        <begin position="65"/>
        <end position="84"/>
    </location>
</feature>
<dbReference type="Proteomes" id="UP000226192">
    <property type="component" value="Unassembled WGS sequence"/>
</dbReference>
<dbReference type="OrthoDB" id="2956246at2759"/>